<organism evidence="9 10">
    <name type="scientific">Qipengyuania aquimaris</name>
    <dbReference type="NCBI Taxonomy" id="255984"/>
    <lineage>
        <taxon>Bacteria</taxon>
        <taxon>Pseudomonadati</taxon>
        <taxon>Pseudomonadota</taxon>
        <taxon>Alphaproteobacteria</taxon>
        <taxon>Sphingomonadales</taxon>
        <taxon>Erythrobacteraceae</taxon>
        <taxon>Qipengyuania</taxon>
    </lineage>
</organism>
<evidence type="ECO:0000256" key="5">
    <source>
        <dbReference type="ARBA" id="ARBA00023002"/>
    </source>
</evidence>
<dbReference type="EC" id="1.1.5.3" evidence="6"/>
<evidence type="ECO:0000256" key="2">
    <source>
        <dbReference type="ARBA" id="ARBA00007330"/>
    </source>
</evidence>
<comment type="similarity">
    <text evidence="2 6">Belongs to the FAD-dependent glycerol-3-phosphate dehydrogenase family.</text>
</comment>
<sequence>MSEAYDLLVIGGGINGAGIARDAAGRGMKVLLVEKDDLASHTSSASTKLVHGGLRYLEQFEFRLVGESLREREVLLANAPHIIWPLRFVLPHVKGMRPKWMLQLGLAIYDRLGGKKTLPGSHRLDLRKAPHQAILQDSLKSGFEYADCWVEDSRLVVLTAMDAEARGATVLTRTECTALERRADSWTATLEGDGGKKTVEAACVVNAAGPWVDTVARTALGSGTPAHLRLVKGSHIIVPRAYPGEHAYIFQQPDKRIVFAIPYERDFTLIGTTDMLYEGDLDRVEISAEERAYLREAVTRYFRSGVTEEDIVSTYAGVRPLYEDKAASNSTVTRDYVFEVEAEGCAPILSVYGGKITTYRKLAEHALEKLAGHIDVPGDGWTADAPLPGGDMKDGDFAHFLWEASERHPWIPPEMLLRLARAYGTRLDIVVGEASSLEGLGEYLGGDLYEAELAYLATHEYARSAEDVLWRRSKLALHLPQDAILAVGAWFDARREAATP</sequence>
<dbReference type="SUPFAM" id="SSF54373">
    <property type="entry name" value="FAD-linked reductases, C-terminal domain"/>
    <property type="match status" value="1"/>
</dbReference>
<dbReference type="GO" id="GO:0009331">
    <property type="term" value="C:glycerol-3-phosphate dehydrogenase (FAD) complex"/>
    <property type="evidence" value="ECO:0007669"/>
    <property type="project" value="UniProtKB-UniRule"/>
</dbReference>
<gene>
    <name evidence="9" type="primary">glpD</name>
    <name evidence="9" type="ORF">KUV31_11360</name>
</gene>
<dbReference type="NCBIfam" id="NF008899">
    <property type="entry name" value="PRK12266.1"/>
    <property type="match status" value="1"/>
</dbReference>
<dbReference type="PROSITE" id="PS00978">
    <property type="entry name" value="FAD_G3PDH_2"/>
    <property type="match status" value="1"/>
</dbReference>
<dbReference type="SUPFAM" id="SSF51905">
    <property type="entry name" value="FAD/NAD(P)-binding domain"/>
    <property type="match status" value="1"/>
</dbReference>
<dbReference type="Gene3D" id="3.50.50.60">
    <property type="entry name" value="FAD/NAD(P)-binding domain"/>
    <property type="match status" value="1"/>
</dbReference>
<dbReference type="InterPro" id="IPR000447">
    <property type="entry name" value="G3P_DH_FAD-dep"/>
</dbReference>
<evidence type="ECO:0000313" key="10">
    <source>
        <dbReference type="Proteomes" id="UP000824927"/>
    </source>
</evidence>
<proteinExistence type="inferred from homology"/>
<comment type="catalytic activity">
    <reaction evidence="6">
        <text>a quinone + sn-glycerol 3-phosphate = dihydroxyacetone phosphate + a quinol</text>
        <dbReference type="Rhea" id="RHEA:18977"/>
        <dbReference type="ChEBI" id="CHEBI:24646"/>
        <dbReference type="ChEBI" id="CHEBI:57597"/>
        <dbReference type="ChEBI" id="CHEBI:57642"/>
        <dbReference type="ChEBI" id="CHEBI:132124"/>
        <dbReference type="EC" id="1.1.5.3"/>
    </reaction>
</comment>
<dbReference type="RefSeq" id="WP_222405599.1">
    <property type="nucleotide sequence ID" value="NZ_JAHVKP010000001.1"/>
</dbReference>
<feature type="domain" description="FAD dependent oxidoreductase" evidence="7">
    <location>
        <begin position="6"/>
        <end position="359"/>
    </location>
</feature>
<evidence type="ECO:0000259" key="8">
    <source>
        <dbReference type="Pfam" id="PF16901"/>
    </source>
</evidence>
<dbReference type="PANTHER" id="PTHR11985:SF15">
    <property type="entry name" value="GLYCEROL-3-PHOSPHATE DEHYDROGENASE, MITOCHONDRIAL"/>
    <property type="match status" value="1"/>
</dbReference>
<keyword evidence="3 6" id="KW-0285">Flavoprotein</keyword>
<keyword evidence="5 6" id="KW-0560">Oxidoreductase</keyword>
<dbReference type="PROSITE" id="PS00977">
    <property type="entry name" value="FAD_G3PDH_1"/>
    <property type="match status" value="1"/>
</dbReference>
<keyword evidence="4" id="KW-0274">FAD</keyword>
<comment type="caution">
    <text evidence="9">The sequence shown here is derived from an EMBL/GenBank/DDBJ whole genome shotgun (WGS) entry which is preliminary data.</text>
</comment>
<dbReference type="GO" id="GO:0046168">
    <property type="term" value="P:glycerol-3-phosphate catabolic process"/>
    <property type="evidence" value="ECO:0007669"/>
    <property type="project" value="TreeGrafter"/>
</dbReference>
<dbReference type="InterPro" id="IPR038299">
    <property type="entry name" value="DAO_C_sf"/>
</dbReference>
<dbReference type="GO" id="GO:0004368">
    <property type="term" value="F:glycerol-3-phosphate dehydrogenase (quinone) activity"/>
    <property type="evidence" value="ECO:0007669"/>
    <property type="project" value="UniProtKB-EC"/>
</dbReference>
<protein>
    <recommendedName>
        <fullName evidence="6">Glycerol-3-phosphate dehydrogenase</fullName>
        <ecNumber evidence="6">1.1.5.3</ecNumber>
    </recommendedName>
</protein>
<dbReference type="InterPro" id="IPR031656">
    <property type="entry name" value="DAO_C"/>
</dbReference>
<evidence type="ECO:0000313" key="9">
    <source>
        <dbReference type="EMBL" id="MBY6218937.1"/>
    </source>
</evidence>
<dbReference type="EMBL" id="JAHVKP010000001">
    <property type="protein sequence ID" value="MBY6218937.1"/>
    <property type="molecule type" value="Genomic_DNA"/>
</dbReference>
<evidence type="ECO:0000256" key="3">
    <source>
        <dbReference type="ARBA" id="ARBA00022630"/>
    </source>
</evidence>
<dbReference type="Pfam" id="PF16901">
    <property type="entry name" value="DAO_C"/>
    <property type="match status" value="1"/>
</dbReference>
<dbReference type="InterPro" id="IPR036188">
    <property type="entry name" value="FAD/NAD-bd_sf"/>
</dbReference>
<evidence type="ECO:0000256" key="6">
    <source>
        <dbReference type="RuleBase" id="RU361217"/>
    </source>
</evidence>
<dbReference type="PRINTS" id="PR01001">
    <property type="entry name" value="FADG3PDH"/>
</dbReference>
<evidence type="ECO:0000256" key="1">
    <source>
        <dbReference type="ARBA" id="ARBA00001974"/>
    </source>
</evidence>
<dbReference type="Gene3D" id="3.30.9.10">
    <property type="entry name" value="D-Amino Acid Oxidase, subunit A, domain 2"/>
    <property type="match status" value="1"/>
</dbReference>
<dbReference type="Proteomes" id="UP000824927">
    <property type="component" value="Unassembled WGS sequence"/>
</dbReference>
<accession>A0A9Q3S2Y2</accession>
<feature type="domain" description="Alpha-glycerophosphate oxidase C-terminal" evidence="8">
    <location>
        <begin position="382"/>
        <end position="483"/>
    </location>
</feature>
<dbReference type="Pfam" id="PF01266">
    <property type="entry name" value="DAO"/>
    <property type="match status" value="1"/>
</dbReference>
<dbReference type="InterPro" id="IPR006076">
    <property type="entry name" value="FAD-dep_OxRdtase"/>
</dbReference>
<dbReference type="AlphaFoldDB" id="A0A9Q3S2Y2"/>
<dbReference type="NCBIfam" id="NF009906">
    <property type="entry name" value="PRK13369.1"/>
    <property type="match status" value="1"/>
</dbReference>
<dbReference type="PANTHER" id="PTHR11985">
    <property type="entry name" value="GLYCEROL-3-PHOSPHATE DEHYDROGENASE"/>
    <property type="match status" value="1"/>
</dbReference>
<name>A0A9Q3S2Y2_9SPHN</name>
<dbReference type="Gene3D" id="1.10.8.870">
    <property type="entry name" value="Alpha-glycerophosphate oxidase, cap domain"/>
    <property type="match status" value="1"/>
</dbReference>
<comment type="cofactor">
    <cofactor evidence="1 6">
        <name>FAD</name>
        <dbReference type="ChEBI" id="CHEBI:57692"/>
    </cofactor>
</comment>
<reference evidence="9" key="1">
    <citation type="submission" date="2021-06" db="EMBL/GenBank/DDBJ databases">
        <title>50 bacteria genomes isolated from Dapeng, Shenzhen, China.</title>
        <authorList>
            <person name="Zheng W."/>
            <person name="Yu S."/>
            <person name="Huang Y."/>
        </authorList>
    </citation>
    <scope>NUCLEOTIDE SEQUENCE</scope>
    <source>
        <strain evidence="9">DP4N28-2</strain>
    </source>
</reference>
<evidence type="ECO:0000256" key="4">
    <source>
        <dbReference type="ARBA" id="ARBA00022827"/>
    </source>
</evidence>
<evidence type="ECO:0000259" key="7">
    <source>
        <dbReference type="Pfam" id="PF01266"/>
    </source>
</evidence>